<feature type="transmembrane region" description="Helical" evidence="5">
    <location>
        <begin position="6"/>
        <end position="22"/>
    </location>
</feature>
<dbReference type="SUPFAM" id="SSF51735">
    <property type="entry name" value="NAD(P)-binding Rossmann-fold domains"/>
    <property type="match status" value="1"/>
</dbReference>
<dbReference type="GeneTree" id="ENSGT00940000160266"/>
<accession>M3XKG2</accession>
<dbReference type="PRINTS" id="PR00080">
    <property type="entry name" value="SDRFAMILY"/>
</dbReference>
<dbReference type="eggNOG" id="KOG1014">
    <property type="taxonomic scope" value="Eukaryota"/>
</dbReference>
<dbReference type="EMBL" id="AFYH01124941">
    <property type="status" value="NOT_ANNOTATED_CDS"/>
    <property type="molecule type" value="Genomic_DNA"/>
</dbReference>
<dbReference type="PANTHER" id="PTHR43899">
    <property type="entry name" value="RH59310P"/>
    <property type="match status" value="1"/>
</dbReference>
<dbReference type="InParanoid" id="M3XKG2"/>
<dbReference type="EMBL" id="AFYH01124935">
    <property type="status" value="NOT_ANNOTATED_CDS"/>
    <property type="molecule type" value="Genomic_DNA"/>
</dbReference>
<dbReference type="InterPro" id="IPR002347">
    <property type="entry name" value="SDR_fam"/>
</dbReference>
<dbReference type="EMBL" id="AFYH01124934">
    <property type="status" value="NOT_ANNOTATED_CDS"/>
    <property type="molecule type" value="Genomic_DNA"/>
</dbReference>
<evidence type="ECO:0000256" key="3">
    <source>
        <dbReference type="ARBA" id="ARBA00023002"/>
    </source>
</evidence>
<dbReference type="InterPro" id="IPR036291">
    <property type="entry name" value="NAD(P)-bd_dom_sf"/>
</dbReference>
<dbReference type="KEGG" id="lcm:102364217"/>
<dbReference type="FunFam" id="3.40.50.720:FF:000137">
    <property type="entry name" value="Hydroxysteroid (17-beta) dehydrogenase 3"/>
    <property type="match status" value="1"/>
</dbReference>
<reference evidence="6" key="2">
    <citation type="submission" date="2025-08" db="UniProtKB">
        <authorList>
            <consortium name="Ensembl"/>
        </authorList>
    </citation>
    <scope>IDENTIFICATION</scope>
</reference>
<evidence type="ECO:0000313" key="6">
    <source>
        <dbReference type="Ensembl" id="ENSLACP00000023218.1"/>
    </source>
</evidence>
<evidence type="ECO:0000256" key="5">
    <source>
        <dbReference type="SAM" id="Phobius"/>
    </source>
</evidence>
<dbReference type="GeneID" id="102364217"/>
<keyword evidence="2" id="KW-0752">Steroid biosynthesis</keyword>
<keyword evidence="2" id="KW-0444">Lipid biosynthesis</keyword>
<dbReference type="CDD" id="cd05356">
    <property type="entry name" value="17beta-HSD1_like_SDR_c"/>
    <property type="match status" value="1"/>
</dbReference>
<dbReference type="EMBL" id="AFYH01124942">
    <property type="status" value="NOT_ANNOTATED_CDS"/>
    <property type="molecule type" value="Genomic_DNA"/>
</dbReference>
<evidence type="ECO:0000256" key="2">
    <source>
        <dbReference type="ARBA" id="ARBA00022955"/>
    </source>
</evidence>
<dbReference type="EMBL" id="AFYH01124943">
    <property type="status" value="NOT_ANNOTATED_CDS"/>
    <property type="molecule type" value="Genomic_DNA"/>
</dbReference>
<keyword evidence="2" id="KW-0443">Lipid metabolism</keyword>
<comment type="similarity">
    <text evidence="4">Belongs to the short-chain dehydrogenases/reductases (SDR) family.</text>
</comment>
<dbReference type="EMBL" id="AFYH01124936">
    <property type="status" value="NOT_ANNOTATED_CDS"/>
    <property type="molecule type" value="Genomic_DNA"/>
</dbReference>
<dbReference type="AlphaFoldDB" id="M3XKG2"/>
<dbReference type="PANTHER" id="PTHR43899:SF7">
    <property type="entry name" value="17-BETA-HYDROXYSTEROID DEHYDROGENASE TYPE 3"/>
    <property type="match status" value="1"/>
</dbReference>
<dbReference type="HOGENOM" id="CLU_010194_38_0_1"/>
<dbReference type="CTD" id="3293"/>
<dbReference type="Pfam" id="PF00106">
    <property type="entry name" value="adh_short"/>
    <property type="match status" value="1"/>
</dbReference>
<dbReference type="EMBL" id="AFYH01124939">
    <property type="status" value="NOT_ANNOTATED_CDS"/>
    <property type="molecule type" value="Genomic_DNA"/>
</dbReference>
<keyword evidence="5" id="KW-1133">Transmembrane helix</keyword>
<dbReference type="OrthoDB" id="5545019at2759"/>
<keyword evidence="3" id="KW-0560">Oxidoreductase</keyword>
<keyword evidence="5" id="KW-0812">Transmembrane</keyword>
<keyword evidence="7" id="KW-1185">Reference proteome</keyword>
<dbReference type="EMBL" id="AFYH01124937">
    <property type="status" value="NOT_ANNOTATED_CDS"/>
    <property type="molecule type" value="Genomic_DNA"/>
</dbReference>
<dbReference type="EMBL" id="AFYH01124938">
    <property type="status" value="NOT_ANNOTATED_CDS"/>
    <property type="molecule type" value="Genomic_DNA"/>
</dbReference>
<dbReference type="STRING" id="7897.ENSLACP00000023218"/>
<evidence type="ECO:0000256" key="1">
    <source>
        <dbReference type="ARBA" id="ARBA00022857"/>
    </source>
</evidence>
<dbReference type="GO" id="GO:0005783">
    <property type="term" value="C:endoplasmic reticulum"/>
    <property type="evidence" value="ECO:0007669"/>
    <property type="project" value="Ensembl"/>
</dbReference>
<sequence length="315" mass="35638">MGELQEQFFILLGLLVFVVYAIRSIRFLKYFYPKVFSPLTSDFFPSMGEWAVITGATDGIGKEYAFVLAKHGLNIVLISRTLEKLQKVAIEIEHKTGRTVKIIKADFTKDDVYEHIEENLRELEIGILVNNVGMIYSHLPSPFLDMQDPYKNISNMINCNMISVVKMTKIVLPQMAKRRKGLILNVSSGIGSFPCPLYCIYSASKCFVEKFSRGLQAEYRLKGIIIQCVAPYGVSTPMIRNSPPNSITKTAEDYVRQSLEYVTFGDKTYGCLAHEILAAVVDRIPLSVIHNDKVQEKIKEAIAKVQRKTHKDAEK</sequence>
<dbReference type="PIRSF" id="PIRSF000126">
    <property type="entry name" value="11-beta-HSD1"/>
    <property type="match status" value="1"/>
</dbReference>
<name>M3XKG2_LATCH</name>
<gene>
    <name evidence="6" type="primary">HSD17B3</name>
</gene>
<dbReference type="GO" id="GO:0006702">
    <property type="term" value="P:androgen biosynthetic process"/>
    <property type="evidence" value="ECO:0007669"/>
    <property type="project" value="Ensembl"/>
</dbReference>
<dbReference type="GO" id="GO:0047045">
    <property type="term" value="F:testosterone dehydrogenase (NADP+) activity"/>
    <property type="evidence" value="ECO:0007669"/>
    <property type="project" value="Ensembl"/>
</dbReference>
<reference evidence="7" key="1">
    <citation type="submission" date="2011-08" db="EMBL/GenBank/DDBJ databases">
        <title>The draft genome of Latimeria chalumnae.</title>
        <authorList>
            <person name="Di Palma F."/>
            <person name="Alfoldi J."/>
            <person name="Johnson J."/>
            <person name="Berlin A."/>
            <person name="Gnerre S."/>
            <person name="Jaffe D."/>
            <person name="MacCallum I."/>
            <person name="Young S."/>
            <person name="Walker B.J."/>
            <person name="Lander E."/>
            <person name="Lindblad-Toh K."/>
        </authorList>
    </citation>
    <scope>NUCLEOTIDE SEQUENCE [LARGE SCALE GENOMIC DNA]</scope>
    <source>
        <strain evidence="7">Wild caught</strain>
    </source>
</reference>
<protein>
    <submittedName>
        <fullName evidence="6">Hydroxysteroid 17-beta dehydrogenase 3</fullName>
    </submittedName>
</protein>
<evidence type="ECO:0000313" key="7">
    <source>
        <dbReference type="Proteomes" id="UP000008672"/>
    </source>
</evidence>
<reference evidence="6" key="3">
    <citation type="submission" date="2025-09" db="UniProtKB">
        <authorList>
            <consortium name="Ensembl"/>
        </authorList>
    </citation>
    <scope>IDENTIFICATION</scope>
</reference>
<organism evidence="6 7">
    <name type="scientific">Latimeria chalumnae</name>
    <name type="common">Coelacanth</name>
    <dbReference type="NCBI Taxonomy" id="7897"/>
    <lineage>
        <taxon>Eukaryota</taxon>
        <taxon>Metazoa</taxon>
        <taxon>Chordata</taxon>
        <taxon>Craniata</taxon>
        <taxon>Vertebrata</taxon>
        <taxon>Euteleostomi</taxon>
        <taxon>Coelacanthiformes</taxon>
        <taxon>Coelacanthidae</taxon>
        <taxon>Latimeria</taxon>
    </lineage>
</organism>
<dbReference type="Gene3D" id="3.40.50.720">
    <property type="entry name" value="NAD(P)-binding Rossmann-like Domain"/>
    <property type="match status" value="1"/>
</dbReference>
<dbReference type="EMBL" id="AFYH01124940">
    <property type="status" value="NOT_ANNOTATED_CDS"/>
    <property type="molecule type" value="Genomic_DNA"/>
</dbReference>
<dbReference type="InterPro" id="IPR051019">
    <property type="entry name" value="VLCFA-Steroid_DH"/>
</dbReference>
<dbReference type="PRINTS" id="PR00081">
    <property type="entry name" value="GDHRDH"/>
</dbReference>
<dbReference type="FunCoup" id="M3XKG2">
    <property type="interactions" value="241"/>
</dbReference>
<dbReference type="Proteomes" id="UP000008672">
    <property type="component" value="Unassembled WGS sequence"/>
</dbReference>
<keyword evidence="5" id="KW-0472">Membrane</keyword>
<evidence type="ECO:0000256" key="4">
    <source>
        <dbReference type="RuleBase" id="RU000363"/>
    </source>
</evidence>
<dbReference type="RefSeq" id="XP_006001958.1">
    <property type="nucleotide sequence ID" value="XM_006001896.3"/>
</dbReference>
<proteinExistence type="inferred from homology"/>
<keyword evidence="1" id="KW-0521">NADP</keyword>
<dbReference type="Ensembl" id="ENSLACT00000026092.1">
    <property type="protein sequence ID" value="ENSLACP00000023218.1"/>
    <property type="gene ID" value="ENSLACG00000022633.1"/>
</dbReference>
<dbReference type="OMA" id="GNMPIPN"/>